<sequence length="2746" mass="314805">MKNKKKIILGTTTASAFIVGVGTLGLNIGLHTKVKLDSSVKTTIRNLKSIIDDAPKSFKFLKNDNLNNLINNSMEILNSNKSLNDKINNVNSTRESLLNNLIDNFPNSISPNESNFLEELLKNQANFINESDLRNQFLTNNQELIKEIVESASNPENTEKTKELLNQYKENLDNQLKKQEQLFQPYIDYINEIIGEGENRLPESEIEKLYKDYENLILSNDININSLETLKKQIEQKRSEEDSKNELEKQKEKIKELIQSNKDLINNPNPQLAKDIESKLSSINSPEELDLYEKLLNDNLVRYSDLSKPLDELKNSFKELIANNPLTTFKDKFNEFNNISPELIDSITDVAELARIKNEYLNDLEHFKYAENKHNEIQKYLENSHVNVDITKKDFDDLTKEANIENLFNGVKNKDDLKKKVDALSKNYNQIKDKNVVANSQLDQLLEDLKFFDQYPDTKNTVKGSNDVIKQKIQNAQNSDSLDSLDLDVYTRVLQEDLRQNAKEQLKYLEDKAAQVAKRLQGLNDPLSKSILDKINQLNDESSKLSDRYSPSSTSDLKDQILKYDFLKNVNQLFDLNNEIITKNNSLSNLLDSLFPEDQKDNPMYKNTQNELNKVNDLVNNIKNDLSVLDNPDKFAELLDSLKKAQEAQDLLENNLNEKNELDNLLRQYEQGKDYINSNPELKDKISTSQGELDNKMNELKEKLNNPSLSDSERKDIVSQIKESLQKQQEDINLGLSEIELEKTLNEINKYYPDDGNRANDSRGEGGLRKQFEQIKEKILDPNLSQSARNDLISKLAELRDTAPKIKDLEEAKEKLENSIDNAISSEHDRITESKLQSAKSGLKHIDSVIERMLSDQLPSLNEIDEATNIAEKQSELLDLAVQQDKIIIANNKLQEKNKNIDDPDYLAIKNAFDRMNAFTNSESTNNDLGQINATADKIQSMIPLADELNNLYDFISSVKNEPEYDGLEKQAKELLRRSLFNQDHTPSQIQDSVNEIKEALKVYEAKKKLNDEIKKLDNIFNDSDENNKESDRAIYSDIKKKIEALKSQNNALFNSPYETENSINQAIDELIKQREKLLEEKQVAKENYDLEVEKTQNKLNDYKNNIIPQDKQGHPNYTYDKSGETENKFNDRKDKPDATIEEIKQINQELDKAFKHDQANNAIKDLEEFVKNAANLNSFANDPELGKVKQSLDNLIGDLKNKIADPNNFDIATLEKIKEQANAALNLAKEQESPVLQKIKEFQSDPLKKEDHDALVAAVLKSVPNVPYEPISIKNQHSQLIKDSNNILQLSDIRDSNAKTLGSKQEPLTGLYKQAKDLLGNPDISDQKAYEEFVKELDKLAELNKKATDKSVVEEVKAKLAELEQRLVPLQKLASAVKQEEKAKQAINSNSNHNVTQDFLNRFIPTIDKNISDSQSIYMKPRVDNDTLNAKADALNGPAGYSHVKEVTQAIDLAQKVTTLMNRIQNDMTLNPEIEYHEYEQVNGNPQNYNNWSRWFKDLLTSFYNNRTQENYDELSLVLGRATLLFDKQKEVSQKITSRKTEVTSYNGYQTDVDYLVKKLWDSTPITYSEQNSPEAWKTDLSNRVSKLDEILQIEEKNHTKRTEIKNKIQDYKTNKIQQLNSDSDKLKSALNERISRIENKNIASLDGDSLRAGLQTETFSDIEKELQVLVDIFDKSREISSRVKVARDIIINFSSTDNLKLRDQLEQLKAKCDLIDSKYGQYNSVDVQDGKIDIITDLNELNKILVKVEFVSERSKVEALLNSNLELSSEEKNVIFDLLNTAQKEFEHNLSISPVSEYNNVINDIKLKYFEAAKASPAAEVVVSEPTKIYQIFENSVLVKKEIISARNIISYETLLSSDPDMLIDSKNTHDIYRELNEAINQATSAISNGFIDESNKQTSLNKIREKLNALNESKKQDAQRIIDRANELKSYMTSADKYGKTYEVRVEFTSEAIDKVQEAKKQFEAGTININQLNEVLKNADNEIKNQVLGLFNLVKAQVLEELSNVMELREKFQSENTRSGADVAQSYFDAIVNAINNSRNVETTDTKNYRDAVNYKEILEREYKDKYGKLTQSRNNFISVLKEGFNKYLNTSVNTSTSKKGLFVLFDESMNPYINNTDKTNLLENVKFNQTIQLYKNTFATNLTDLTNDISSITAENITDATRLSEYGTKLTSFRNDFNNLIKTIHTDGTNFTSPSYRGNLNEIINEISTSNTDSSFDGVKNDYQVKVDEFNTLLASIKSSIDANSDDIKSYTTRFIEVFTKVGGLYTWVNETVNEEKFFNYITYNSRFDTIEVKDESRRVDFINALLSFVPTDNSQTIEFIDITNSKTLLSYFNKFAFTELDLESIINRDNVKVRIVKQPDHSWYQKVVNNDPNKQILALKLEYYYRPNNLRNFANKDEIKITKDIRIDFKTNNIAQIKPGTSSIFVQRKNNSNSFGSDAKVEFLDLERSGLLDNNETNEQIIDRIYNSFKTNVLKGQDKVVIAPNDSSNDYKFKISLPTFNTVDQFISIKGSLNDSYQIVFGDDDTKTINVINIMPSTIISAKRTNKDGEGGRWYLEQYGKVLDAEPWSSVEKETMPFAVVNLFKFKFTIETVNNEKKAMTHLDYFEGSLFAKHFKLQDNQYTNTSTVNGRVVWSANDFANYLSKNMDLIYNSSNKRLESAYDYDSNQRINWTTNNKFTNKVALLSIDRSVDSPSNGKQFNFRSGFLYLRNGSKNWANRMQQSVIFNSGIIELFFKLRSK</sequence>
<protein>
    <submittedName>
        <fullName evidence="4">Uncharacterized protein</fullName>
    </submittedName>
</protein>
<keyword evidence="3" id="KW-1133">Transmembrane helix</keyword>
<feature type="coiled-coil region" evidence="1">
    <location>
        <begin position="1331"/>
        <end position="1391"/>
    </location>
</feature>
<feature type="transmembrane region" description="Helical" evidence="3">
    <location>
        <begin position="7"/>
        <end position="30"/>
    </location>
</feature>
<feature type="coiled-coil region" evidence="1">
    <location>
        <begin position="605"/>
        <end position="672"/>
    </location>
</feature>
<evidence type="ECO:0000313" key="4">
    <source>
        <dbReference type="EMBL" id="MBW0602306.1"/>
    </source>
</evidence>
<proteinExistence type="predicted"/>
<feature type="coiled-coil region" evidence="1">
    <location>
        <begin position="492"/>
        <end position="519"/>
    </location>
</feature>
<name>A0A9Q3L868_9BACT</name>
<feature type="compositionally biased region" description="Basic and acidic residues" evidence="2">
    <location>
        <begin position="1122"/>
        <end position="1134"/>
    </location>
</feature>
<dbReference type="RefSeq" id="WP_218675219.1">
    <property type="nucleotide sequence ID" value="NZ_JABZFG010000001.1"/>
</dbReference>
<dbReference type="EMBL" id="JABZFG010000001">
    <property type="protein sequence ID" value="MBW0602306.1"/>
    <property type="molecule type" value="Genomic_DNA"/>
</dbReference>
<gene>
    <name evidence="4" type="ORF">MADP07_00013</name>
</gene>
<organism evidence="4 5">
    <name type="scientific">Mycoplasmopsis anatis</name>
    <dbReference type="NCBI Taxonomy" id="171279"/>
    <lineage>
        <taxon>Bacteria</taxon>
        <taxon>Bacillati</taxon>
        <taxon>Mycoplasmatota</taxon>
        <taxon>Mycoplasmoidales</taxon>
        <taxon>Metamycoplasmataceae</taxon>
        <taxon>Mycoplasmopsis</taxon>
    </lineage>
</organism>
<feature type="coiled-coil region" evidence="1">
    <location>
        <begin position="224"/>
        <end position="267"/>
    </location>
</feature>
<feature type="coiled-coil region" evidence="1">
    <location>
        <begin position="1061"/>
        <end position="1106"/>
    </location>
</feature>
<evidence type="ECO:0000256" key="2">
    <source>
        <dbReference type="SAM" id="MobiDB-lite"/>
    </source>
</evidence>
<feature type="region of interest" description="Disordered" evidence="2">
    <location>
        <begin position="1106"/>
        <end position="1134"/>
    </location>
</feature>
<feature type="coiled-coil region" evidence="1">
    <location>
        <begin position="414"/>
        <end position="448"/>
    </location>
</feature>
<dbReference type="Proteomes" id="UP000746160">
    <property type="component" value="Unassembled WGS sequence"/>
</dbReference>
<accession>A0A9Q3L868</accession>
<evidence type="ECO:0000256" key="3">
    <source>
        <dbReference type="SAM" id="Phobius"/>
    </source>
</evidence>
<keyword evidence="3" id="KW-0812">Transmembrane</keyword>
<comment type="caution">
    <text evidence="4">The sequence shown here is derived from an EMBL/GenBank/DDBJ whole genome shotgun (WGS) entry which is preliminary data.</text>
</comment>
<reference evidence="4" key="1">
    <citation type="journal article" date="2021" name="Genes Genomics">
        <title>Comparative genomic analysis of Mycoplasma anatis strains.</title>
        <authorList>
            <person name="Zhou Q."/>
            <person name="Mai K."/>
            <person name="Yang D."/>
            <person name="Liu J."/>
            <person name="Yan Z."/>
            <person name="Luo C."/>
            <person name="Tan Y."/>
            <person name="Cao S."/>
            <person name="Zhou Q."/>
            <person name="Chen L."/>
            <person name="Chen F."/>
        </authorList>
    </citation>
    <scope>NUCLEOTIDE SEQUENCE</scope>
    <source>
        <strain evidence="4">DP07</strain>
    </source>
</reference>
<keyword evidence="1" id="KW-0175">Coiled coil</keyword>
<evidence type="ECO:0000313" key="5">
    <source>
        <dbReference type="Proteomes" id="UP000746160"/>
    </source>
</evidence>
<evidence type="ECO:0000256" key="1">
    <source>
        <dbReference type="SAM" id="Coils"/>
    </source>
</evidence>
<keyword evidence="3" id="KW-0472">Membrane</keyword>
<feature type="coiled-coil region" evidence="1">
    <location>
        <begin position="1693"/>
        <end position="1720"/>
    </location>
</feature>